<feature type="transmembrane region" description="Helical" evidence="6">
    <location>
        <begin position="26"/>
        <end position="47"/>
    </location>
</feature>
<dbReference type="EMBL" id="KE145363">
    <property type="protein sequence ID" value="EPE30443.1"/>
    <property type="molecule type" value="Genomic_DNA"/>
</dbReference>
<name>S3DVM1_GLAL2</name>
<evidence type="ECO:0000256" key="2">
    <source>
        <dbReference type="ARBA" id="ARBA00022692"/>
    </source>
</evidence>
<feature type="transmembrane region" description="Helical" evidence="6">
    <location>
        <begin position="54"/>
        <end position="73"/>
    </location>
</feature>
<dbReference type="InterPro" id="IPR007568">
    <property type="entry name" value="RTA1"/>
</dbReference>
<dbReference type="PANTHER" id="PTHR31465">
    <property type="entry name" value="PROTEIN RTA1-RELATED"/>
    <property type="match status" value="1"/>
</dbReference>
<keyword evidence="3 6" id="KW-1133">Transmembrane helix</keyword>
<protein>
    <recommendedName>
        <fullName evidence="9">RTA1 like protein</fullName>
    </recommendedName>
</protein>
<keyword evidence="4 6" id="KW-0472">Membrane</keyword>
<dbReference type="OrthoDB" id="5384040at2759"/>
<evidence type="ECO:0000256" key="1">
    <source>
        <dbReference type="ARBA" id="ARBA00004141"/>
    </source>
</evidence>
<evidence type="ECO:0000256" key="6">
    <source>
        <dbReference type="SAM" id="Phobius"/>
    </source>
</evidence>
<feature type="transmembrane region" description="Helical" evidence="6">
    <location>
        <begin position="245"/>
        <end position="264"/>
    </location>
</feature>
<evidence type="ECO:0000256" key="4">
    <source>
        <dbReference type="ARBA" id="ARBA00023136"/>
    </source>
</evidence>
<keyword evidence="2 6" id="KW-0812">Transmembrane</keyword>
<dbReference type="GeneID" id="19462465"/>
<evidence type="ECO:0000256" key="5">
    <source>
        <dbReference type="SAM" id="MobiDB-lite"/>
    </source>
</evidence>
<evidence type="ECO:0000256" key="3">
    <source>
        <dbReference type="ARBA" id="ARBA00022989"/>
    </source>
</evidence>
<sequence length="302" mass="34340">MAGPTCLPVETVENKNGNQWAFCPSLPAAILFTVLFAIVSAVHIFLARKYRTTFAWAIIMAALWEFLSFAIRIGSIYNPTSRGIYIPQFLLFLLAPLWVNAFDYMLLGRMVFQYLPDQKLFRIRAQRMALFWVILDIASFIIQIGGGLLVVSDDPKVQQNGLHIYTAGLALQLFFILVFSYLVFEFWKRVSREGMVEHKVAAKKLVITLYCSLTLISIRIIYRLLEFASDFNSALTQELWNHEVYQYALDATPMFFALIVMIIVHPGTVLPGDLSTFKPISTSIQQSQMREKDAPQSSSIEA</sequence>
<feature type="transmembrane region" description="Helical" evidence="6">
    <location>
        <begin position="162"/>
        <end position="184"/>
    </location>
</feature>
<dbReference type="AlphaFoldDB" id="S3DVM1"/>
<comment type="subcellular location">
    <subcellularLocation>
        <location evidence="1">Membrane</location>
        <topology evidence="1">Multi-pass membrane protein</topology>
    </subcellularLocation>
</comment>
<feature type="transmembrane region" description="Helical" evidence="6">
    <location>
        <begin position="205"/>
        <end position="225"/>
    </location>
</feature>
<reference evidence="7 8" key="1">
    <citation type="journal article" date="2013" name="BMC Genomics">
        <title>Genomics-driven discovery of the pneumocandin biosynthetic gene cluster in the fungus Glarea lozoyensis.</title>
        <authorList>
            <person name="Chen L."/>
            <person name="Yue Q."/>
            <person name="Zhang X."/>
            <person name="Xiang M."/>
            <person name="Wang C."/>
            <person name="Li S."/>
            <person name="Che Y."/>
            <person name="Ortiz-Lopez F.J."/>
            <person name="Bills G.F."/>
            <person name="Liu X."/>
            <person name="An Z."/>
        </authorList>
    </citation>
    <scope>NUCLEOTIDE SEQUENCE [LARGE SCALE GENOMIC DNA]</scope>
    <source>
        <strain evidence="8">ATCC 20868 / MF5171</strain>
    </source>
</reference>
<dbReference type="KEGG" id="glz:GLAREA_03410"/>
<evidence type="ECO:0000313" key="8">
    <source>
        <dbReference type="Proteomes" id="UP000016922"/>
    </source>
</evidence>
<evidence type="ECO:0000313" key="7">
    <source>
        <dbReference type="EMBL" id="EPE30443.1"/>
    </source>
</evidence>
<dbReference type="PANTHER" id="PTHR31465:SF15">
    <property type="entry name" value="LIPID TRANSPORTER ATNI-RELATED"/>
    <property type="match status" value="1"/>
</dbReference>
<dbReference type="Pfam" id="PF04479">
    <property type="entry name" value="RTA1"/>
    <property type="match status" value="1"/>
</dbReference>
<dbReference type="RefSeq" id="XP_008081854.1">
    <property type="nucleotide sequence ID" value="XM_008083663.1"/>
</dbReference>
<evidence type="ECO:0008006" key="9">
    <source>
        <dbReference type="Google" id="ProtNLM"/>
    </source>
</evidence>
<proteinExistence type="predicted"/>
<gene>
    <name evidence="7" type="ORF">GLAREA_03410</name>
</gene>
<feature type="region of interest" description="Disordered" evidence="5">
    <location>
        <begin position="283"/>
        <end position="302"/>
    </location>
</feature>
<dbReference type="GO" id="GO:0016020">
    <property type="term" value="C:membrane"/>
    <property type="evidence" value="ECO:0007669"/>
    <property type="project" value="UniProtKB-SubCell"/>
</dbReference>
<dbReference type="Proteomes" id="UP000016922">
    <property type="component" value="Unassembled WGS sequence"/>
</dbReference>
<feature type="transmembrane region" description="Helical" evidence="6">
    <location>
        <begin position="85"/>
        <end position="107"/>
    </location>
</feature>
<dbReference type="eggNOG" id="ENOG502RZA5">
    <property type="taxonomic scope" value="Eukaryota"/>
</dbReference>
<accession>S3DVM1</accession>
<dbReference type="HOGENOM" id="CLU_033465_3_0_1"/>
<keyword evidence="8" id="KW-1185">Reference proteome</keyword>
<organism evidence="7 8">
    <name type="scientific">Glarea lozoyensis (strain ATCC 20868 / MF5171)</name>
    <dbReference type="NCBI Taxonomy" id="1116229"/>
    <lineage>
        <taxon>Eukaryota</taxon>
        <taxon>Fungi</taxon>
        <taxon>Dikarya</taxon>
        <taxon>Ascomycota</taxon>
        <taxon>Pezizomycotina</taxon>
        <taxon>Leotiomycetes</taxon>
        <taxon>Helotiales</taxon>
        <taxon>Helotiaceae</taxon>
        <taxon>Glarea</taxon>
    </lineage>
</organism>
<dbReference type="OMA" id="WECLGLI"/>
<feature type="transmembrane region" description="Helical" evidence="6">
    <location>
        <begin position="128"/>
        <end position="150"/>
    </location>
</feature>